<dbReference type="PROSITE" id="PS52040">
    <property type="entry name" value="TOPO_IIA"/>
    <property type="match status" value="1"/>
</dbReference>
<evidence type="ECO:0000256" key="10">
    <source>
        <dbReference type="SAM" id="MobiDB-lite"/>
    </source>
</evidence>
<evidence type="ECO:0000256" key="7">
    <source>
        <dbReference type="ARBA" id="ARBA00023125"/>
    </source>
</evidence>
<dbReference type="Pfam" id="PF03989">
    <property type="entry name" value="DNA_gyraseA_C"/>
    <property type="match status" value="6"/>
</dbReference>
<dbReference type="GO" id="GO:0005694">
    <property type="term" value="C:chromosome"/>
    <property type="evidence" value="ECO:0007669"/>
    <property type="project" value="InterPro"/>
</dbReference>
<keyword evidence="8" id="KW-0413">Isomerase</keyword>
<dbReference type="SMART" id="SM00434">
    <property type="entry name" value="TOP4c"/>
    <property type="match status" value="1"/>
</dbReference>
<accession>A0A6J7AE48</accession>
<protein>
    <recommendedName>
        <fullName evidence="3">DNA topoisomerase (ATP-hydrolyzing)</fullName>
        <ecNumber evidence="3">5.6.2.2</ecNumber>
    </recommendedName>
</protein>
<dbReference type="SUPFAM" id="SSF56719">
    <property type="entry name" value="Type II DNA topoisomerase"/>
    <property type="match status" value="1"/>
</dbReference>
<evidence type="ECO:0000313" key="12">
    <source>
        <dbReference type="EMBL" id="CAB4831077.1"/>
    </source>
</evidence>
<dbReference type="AlphaFoldDB" id="A0A6J7AE48"/>
<feature type="compositionally biased region" description="Basic and acidic residues" evidence="10">
    <location>
        <begin position="829"/>
        <end position="840"/>
    </location>
</feature>
<dbReference type="FunFam" id="2.120.10.90:FF:000005">
    <property type="entry name" value="DNA topoisomerase 4 subunit A"/>
    <property type="match status" value="1"/>
</dbReference>
<dbReference type="InterPro" id="IPR035516">
    <property type="entry name" value="Gyrase/topoIV_suA_C"/>
</dbReference>
<dbReference type="CDD" id="cd00187">
    <property type="entry name" value="TOP4c"/>
    <property type="match status" value="1"/>
</dbReference>
<dbReference type="SUPFAM" id="SSF101904">
    <property type="entry name" value="GyrA/ParC C-terminal domain-like"/>
    <property type="match status" value="1"/>
</dbReference>
<feature type="region of interest" description="Disordered" evidence="10">
    <location>
        <begin position="829"/>
        <end position="872"/>
    </location>
</feature>
<evidence type="ECO:0000256" key="6">
    <source>
        <dbReference type="ARBA" id="ARBA00023029"/>
    </source>
</evidence>
<dbReference type="NCBIfam" id="TIGR01063">
    <property type="entry name" value="gyrA"/>
    <property type="match status" value="1"/>
</dbReference>
<sequence length="872" mass="95661">MSDTTPPPETNGSGDHGDAIVPVAALASGGAIEPIEIQEEMERSFLDYAMSVIVSRALPDARDGLKPVHRRILWGMHDLGARPDRPRLKSARVTGDVMGKYHPHGDSAIYDALVRMAQPFSLRHPLVDGQGNFGSPDDPPAAARYTECRLAPIAMQMLGDIDENTVDFTDNYDGKNREPVVLPARFPNLLVNGSQGIAVGMATNIAPHNLGEIIDATIHLIDNPESTPDDLMQFVKGPDFPTGGIIMGRAGILDALRTGRGSIRLRAVATIEEGRTSDRIVVTEMPYQTSVGATAVKIKELVDSREIEGIRDINDESAKGKTRLVIDLKRDAPALVILNNLYKRTPLQTTFSVNTVALVDGVPRTLNVVQALQAYVAHQMEVIRRRSQFRLDKARDREHIVDGLLRALNVIDEIIALIRRSEDAAGARDGLMAEPFSFSEVQAQYILDLPLRRLTRLARIDLLQEQTELLATIAELEAILGDEQRLRDVIKQELTQVKSDFANPRRTRIEYDPGDFDIEDLIDDEDFVFTMSASGYVKTMAIDEFRTQGRGGRGVNSANLKDEDYILHLIHTSAHAYLLFFSNRGRVYRLKTHEVPVASRQARGTNIVNLLQLQPGEHIQAVIDTRDYETNRYLFFATRRGRVKKTRFNEYDSSLKAGLIAIKLNDDDELVSVTPTNGEDDVLMVARSGQTVRFHEGTVRAMGRTAAGVMGMRFRRDDELVGASVAQPDGTLFIITSAGFGKRTPIERYPTKGRGGIGVIGIRITEQRGQVAAAFLVNDGDDIVLVASGGTIIRIAVDDVSVQGRDATGVRLMNLDDNQYVAAATIVKDREDERDSDRVDGLATDATDAADGVSSDGLATDATDATDAPDEG</sequence>
<dbReference type="FunFam" id="3.90.199.10:FF:000001">
    <property type="entry name" value="DNA gyrase subunit A"/>
    <property type="match status" value="1"/>
</dbReference>
<dbReference type="GO" id="GO:0006265">
    <property type="term" value="P:DNA topological change"/>
    <property type="evidence" value="ECO:0007669"/>
    <property type="project" value="InterPro"/>
</dbReference>
<organism evidence="12">
    <name type="scientific">freshwater metagenome</name>
    <dbReference type="NCBI Taxonomy" id="449393"/>
    <lineage>
        <taxon>unclassified sequences</taxon>
        <taxon>metagenomes</taxon>
        <taxon>ecological metagenomes</taxon>
    </lineage>
</organism>
<evidence type="ECO:0000256" key="5">
    <source>
        <dbReference type="ARBA" id="ARBA00022840"/>
    </source>
</evidence>
<dbReference type="InterPro" id="IPR050220">
    <property type="entry name" value="Type_II_DNA_Topoisomerases"/>
</dbReference>
<dbReference type="EC" id="5.6.2.2" evidence="3"/>
<dbReference type="FunFam" id="1.10.268.10:FF:000001">
    <property type="entry name" value="DNA gyrase subunit A"/>
    <property type="match status" value="1"/>
</dbReference>
<evidence type="ECO:0000256" key="3">
    <source>
        <dbReference type="ARBA" id="ARBA00012895"/>
    </source>
</evidence>
<dbReference type="InterPro" id="IPR013757">
    <property type="entry name" value="Topo_IIA_A_a_sf"/>
</dbReference>
<dbReference type="Gene3D" id="3.30.1360.40">
    <property type="match status" value="1"/>
</dbReference>
<gene>
    <name evidence="12" type="ORF">UFOPK3139_01474</name>
</gene>
<comment type="catalytic activity">
    <reaction evidence="1">
        <text>ATP-dependent breakage, passage and rejoining of double-stranded DNA.</text>
        <dbReference type="EC" id="5.6.2.2"/>
    </reaction>
</comment>
<dbReference type="Gene3D" id="1.10.268.10">
    <property type="entry name" value="Topoisomerase, domain 3"/>
    <property type="match status" value="1"/>
</dbReference>
<keyword evidence="4" id="KW-0547">Nucleotide-binding</keyword>
<evidence type="ECO:0000256" key="4">
    <source>
        <dbReference type="ARBA" id="ARBA00022741"/>
    </source>
</evidence>
<evidence type="ECO:0000256" key="9">
    <source>
        <dbReference type="ARBA" id="ARBA00063644"/>
    </source>
</evidence>
<dbReference type="GO" id="GO:0009330">
    <property type="term" value="C:DNA topoisomerase type II (double strand cut, ATP-hydrolyzing) complex"/>
    <property type="evidence" value="ECO:0007669"/>
    <property type="project" value="TreeGrafter"/>
</dbReference>
<dbReference type="NCBIfam" id="NF004044">
    <property type="entry name" value="PRK05561.1"/>
    <property type="match status" value="1"/>
</dbReference>
<dbReference type="Gene3D" id="3.90.199.10">
    <property type="entry name" value="Topoisomerase II, domain 5"/>
    <property type="match status" value="1"/>
</dbReference>
<dbReference type="InterPro" id="IPR006691">
    <property type="entry name" value="GyrA/parC_rep"/>
</dbReference>
<evidence type="ECO:0000256" key="8">
    <source>
        <dbReference type="ARBA" id="ARBA00023235"/>
    </source>
</evidence>
<dbReference type="Gene3D" id="2.120.10.90">
    <property type="entry name" value="DNA gyrase/topoisomerase IV, subunit A, C-terminal"/>
    <property type="match status" value="1"/>
</dbReference>
<dbReference type="InterPro" id="IPR005743">
    <property type="entry name" value="GyrA"/>
</dbReference>
<evidence type="ECO:0000259" key="11">
    <source>
        <dbReference type="PROSITE" id="PS52040"/>
    </source>
</evidence>
<dbReference type="InterPro" id="IPR013758">
    <property type="entry name" value="Topo_IIA_A/C_ab"/>
</dbReference>
<dbReference type="HAMAP" id="MF_01897">
    <property type="entry name" value="GyrA"/>
    <property type="match status" value="1"/>
</dbReference>
<reference evidence="12" key="1">
    <citation type="submission" date="2020-05" db="EMBL/GenBank/DDBJ databases">
        <authorList>
            <person name="Chiriac C."/>
            <person name="Salcher M."/>
            <person name="Ghai R."/>
            <person name="Kavagutti S V."/>
        </authorList>
    </citation>
    <scope>NUCLEOTIDE SEQUENCE</scope>
</reference>
<dbReference type="GO" id="GO:0005524">
    <property type="term" value="F:ATP binding"/>
    <property type="evidence" value="ECO:0007669"/>
    <property type="project" value="UniProtKB-KW"/>
</dbReference>
<dbReference type="Pfam" id="PF00521">
    <property type="entry name" value="DNA_topoisoIV"/>
    <property type="match status" value="1"/>
</dbReference>
<evidence type="ECO:0000256" key="1">
    <source>
        <dbReference type="ARBA" id="ARBA00000185"/>
    </source>
</evidence>
<evidence type="ECO:0000256" key="2">
    <source>
        <dbReference type="ARBA" id="ARBA00008263"/>
    </source>
</evidence>
<keyword evidence="6" id="KW-0799">Topoisomerase</keyword>
<dbReference type="NCBIfam" id="NF004043">
    <property type="entry name" value="PRK05560.1"/>
    <property type="match status" value="1"/>
</dbReference>
<dbReference type="GO" id="GO:0003918">
    <property type="term" value="F:DNA topoisomerase type II (double strand cut, ATP-hydrolyzing) activity"/>
    <property type="evidence" value="ECO:0007669"/>
    <property type="project" value="UniProtKB-EC"/>
</dbReference>
<keyword evidence="5" id="KW-0067">ATP-binding</keyword>
<dbReference type="InterPro" id="IPR013760">
    <property type="entry name" value="Topo_IIA-like_dom_sf"/>
</dbReference>
<dbReference type="EMBL" id="CAFABA010000055">
    <property type="protein sequence ID" value="CAB4831077.1"/>
    <property type="molecule type" value="Genomic_DNA"/>
</dbReference>
<dbReference type="GO" id="GO:0003677">
    <property type="term" value="F:DNA binding"/>
    <property type="evidence" value="ECO:0007669"/>
    <property type="project" value="UniProtKB-KW"/>
</dbReference>
<dbReference type="InterPro" id="IPR002205">
    <property type="entry name" value="Topo_IIA_dom_A"/>
</dbReference>
<comment type="subunit">
    <text evidence="9">Heterotetramer composed of ParC and ParE.</text>
</comment>
<feature type="domain" description="Topo IIA-type catalytic" evidence="11">
    <location>
        <begin position="58"/>
        <end position="521"/>
    </location>
</feature>
<keyword evidence="7" id="KW-0238">DNA-binding</keyword>
<dbReference type="PANTHER" id="PTHR43493">
    <property type="entry name" value="DNA GYRASE/TOPOISOMERASE SUBUNIT A"/>
    <property type="match status" value="1"/>
</dbReference>
<dbReference type="PANTHER" id="PTHR43493:SF5">
    <property type="entry name" value="DNA GYRASE SUBUNIT A, CHLOROPLASTIC_MITOCHONDRIAL"/>
    <property type="match status" value="1"/>
</dbReference>
<dbReference type="FunFam" id="3.30.1360.40:FF:000002">
    <property type="entry name" value="DNA gyrase subunit A"/>
    <property type="match status" value="1"/>
</dbReference>
<comment type="similarity">
    <text evidence="2">Belongs to the type II topoisomerase GyrA/ParC subunit family.</text>
</comment>
<proteinExistence type="inferred from homology"/>
<feature type="compositionally biased region" description="Low complexity" evidence="10">
    <location>
        <begin position="841"/>
        <end position="866"/>
    </location>
</feature>
<name>A0A6J7AE48_9ZZZZ</name>
<dbReference type="GO" id="GO:0005737">
    <property type="term" value="C:cytoplasm"/>
    <property type="evidence" value="ECO:0007669"/>
    <property type="project" value="TreeGrafter"/>
</dbReference>